<evidence type="ECO:0000256" key="1">
    <source>
        <dbReference type="SAM" id="Coils"/>
    </source>
</evidence>
<accession>A0ABR1WJS5</accession>
<comment type="caution">
    <text evidence="2">The sequence shown here is derived from an EMBL/GenBank/DDBJ whole genome shotgun (WGS) entry which is preliminary data.</text>
</comment>
<sequence>MEALAALSLAGNVVQFVQFAYGLIHSTSRIYASATGASARTEHLDYVHNQLMDQYKKMSEVEPLPAGHGLARLVDMATTSKQVGQQLLDMIDELKLKNAKSGKWWKSLGKALREARTLDEVKELEKRIDDLQRVMVLYLCATPG</sequence>
<evidence type="ECO:0000313" key="2">
    <source>
        <dbReference type="EMBL" id="KAK8083761.1"/>
    </source>
</evidence>
<evidence type="ECO:0008006" key="4">
    <source>
        <dbReference type="Google" id="ProtNLM"/>
    </source>
</evidence>
<feature type="coiled-coil region" evidence="1">
    <location>
        <begin position="114"/>
        <end position="141"/>
    </location>
</feature>
<gene>
    <name evidence="2" type="ORF">PG996_002542</name>
</gene>
<keyword evidence="3" id="KW-1185">Reference proteome</keyword>
<dbReference type="Proteomes" id="UP001446871">
    <property type="component" value="Unassembled WGS sequence"/>
</dbReference>
<evidence type="ECO:0000313" key="3">
    <source>
        <dbReference type="Proteomes" id="UP001446871"/>
    </source>
</evidence>
<protein>
    <recommendedName>
        <fullName evidence="4">Fungal N-terminal domain-containing protein</fullName>
    </recommendedName>
</protein>
<name>A0ABR1WJS5_9PEZI</name>
<keyword evidence="1" id="KW-0175">Coiled coil</keyword>
<dbReference type="EMBL" id="JAQQWM010000001">
    <property type="protein sequence ID" value="KAK8083761.1"/>
    <property type="molecule type" value="Genomic_DNA"/>
</dbReference>
<proteinExistence type="predicted"/>
<reference evidence="2 3" key="1">
    <citation type="submission" date="2023-01" db="EMBL/GenBank/DDBJ databases">
        <title>Analysis of 21 Apiospora genomes using comparative genomics revels a genus with tremendous synthesis potential of carbohydrate active enzymes and secondary metabolites.</title>
        <authorList>
            <person name="Sorensen T."/>
        </authorList>
    </citation>
    <scope>NUCLEOTIDE SEQUENCE [LARGE SCALE GENOMIC DNA]</scope>
    <source>
        <strain evidence="2 3">CBS 83171</strain>
    </source>
</reference>
<organism evidence="2 3">
    <name type="scientific">Apiospora saccharicola</name>
    <dbReference type="NCBI Taxonomy" id="335842"/>
    <lineage>
        <taxon>Eukaryota</taxon>
        <taxon>Fungi</taxon>
        <taxon>Dikarya</taxon>
        <taxon>Ascomycota</taxon>
        <taxon>Pezizomycotina</taxon>
        <taxon>Sordariomycetes</taxon>
        <taxon>Xylariomycetidae</taxon>
        <taxon>Amphisphaeriales</taxon>
        <taxon>Apiosporaceae</taxon>
        <taxon>Apiospora</taxon>
    </lineage>
</organism>